<dbReference type="Gene3D" id="3.30.160.60">
    <property type="entry name" value="Classic Zinc Finger"/>
    <property type="match status" value="1"/>
</dbReference>
<evidence type="ECO:0000256" key="2">
    <source>
        <dbReference type="PROSITE-ProRule" id="PRU00042"/>
    </source>
</evidence>
<dbReference type="GO" id="GO:0048513">
    <property type="term" value="P:animal organ development"/>
    <property type="evidence" value="ECO:0007669"/>
    <property type="project" value="UniProtKB-ARBA"/>
</dbReference>
<dbReference type="GO" id="GO:0006357">
    <property type="term" value="P:regulation of transcription by RNA polymerase II"/>
    <property type="evidence" value="ECO:0007669"/>
    <property type="project" value="TreeGrafter"/>
</dbReference>
<keyword evidence="2" id="KW-0862">Zinc</keyword>
<evidence type="ECO:0000256" key="1">
    <source>
        <dbReference type="ARBA" id="ARBA00023242"/>
    </source>
</evidence>
<dbReference type="InterPro" id="IPR013087">
    <property type="entry name" value="Znf_C2H2_type"/>
</dbReference>
<evidence type="ECO:0000259" key="4">
    <source>
        <dbReference type="PROSITE" id="PS50157"/>
    </source>
</evidence>
<keyword evidence="1" id="KW-0539">Nucleus</keyword>
<proteinExistence type="evidence at transcript level"/>
<dbReference type="EMBL" id="BT078149">
    <property type="protein sequence ID" value="ACO12573.1"/>
    <property type="molecule type" value="mRNA"/>
</dbReference>
<dbReference type="InterPro" id="IPR051095">
    <property type="entry name" value="Dros_DevTransReg"/>
</dbReference>
<dbReference type="GO" id="GO:0048468">
    <property type="term" value="P:cell development"/>
    <property type="evidence" value="ECO:0007669"/>
    <property type="project" value="UniProtKB-ARBA"/>
</dbReference>
<name>C1BU70_LEPSM</name>
<feature type="domain" description="BTB" evidence="3">
    <location>
        <begin position="42"/>
        <end position="109"/>
    </location>
</feature>
<evidence type="ECO:0000313" key="5">
    <source>
        <dbReference type="EMBL" id="ACO12573.1"/>
    </source>
</evidence>
<dbReference type="GO" id="GO:0003006">
    <property type="term" value="P:developmental process involved in reproduction"/>
    <property type="evidence" value="ECO:0007669"/>
    <property type="project" value="UniProtKB-ARBA"/>
</dbReference>
<dbReference type="PANTHER" id="PTHR23110:SF99">
    <property type="entry name" value="BROAD-COMPLEX CORE PROTEIN ISOFORM 6"/>
    <property type="match status" value="1"/>
</dbReference>
<keyword evidence="2" id="KW-0479">Metal-binding</keyword>
<dbReference type="SUPFAM" id="SSF54695">
    <property type="entry name" value="POZ domain"/>
    <property type="match status" value="1"/>
</dbReference>
<dbReference type="SMART" id="SM00225">
    <property type="entry name" value="BTB"/>
    <property type="match status" value="1"/>
</dbReference>
<dbReference type="GO" id="GO:0005634">
    <property type="term" value="C:nucleus"/>
    <property type="evidence" value="ECO:0007669"/>
    <property type="project" value="TreeGrafter"/>
</dbReference>
<dbReference type="InterPro" id="IPR000210">
    <property type="entry name" value="BTB/POZ_dom"/>
</dbReference>
<dbReference type="PROSITE" id="PS00028">
    <property type="entry name" value="ZINC_FINGER_C2H2_1"/>
    <property type="match status" value="1"/>
</dbReference>
<reference evidence="5" key="1">
    <citation type="submission" date="2009-06" db="EMBL/GenBank/DDBJ databases">
        <title>Lepeophtheirus salmonis ESTs and full-length cDNAs.</title>
        <authorList>
            <person name="Yasuike M."/>
            <person name="von Schalburg K."/>
            <person name="Cooper G."/>
            <person name="Leong J."/>
            <person name="Jones S.R.M."/>
            <person name="Koop B.F."/>
        </authorList>
    </citation>
    <scope>NUCLEOTIDE SEQUENCE</scope>
    <source>
        <strain evidence="5">Pacific form</strain>
        <tissue evidence="5">Whole</tissue>
    </source>
</reference>
<dbReference type="InterPro" id="IPR008598">
    <property type="entry name" value="Di19_Zn-bd"/>
</dbReference>
<dbReference type="AlphaFoldDB" id="C1BU70"/>
<feature type="domain" description="C2H2-type" evidence="4">
    <location>
        <begin position="312"/>
        <end position="340"/>
    </location>
</feature>
<organism evidence="5">
    <name type="scientific">Lepeophtheirus salmonis</name>
    <name type="common">Salmon louse</name>
    <name type="synonym">Caligus salmonis</name>
    <dbReference type="NCBI Taxonomy" id="72036"/>
    <lineage>
        <taxon>Eukaryota</taxon>
        <taxon>Metazoa</taxon>
        <taxon>Ecdysozoa</taxon>
        <taxon>Arthropoda</taxon>
        <taxon>Crustacea</taxon>
        <taxon>Multicrustacea</taxon>
        <taxon>Hexanauplia</taxon>
        <taxon>Copepoda</taxon>
        <taxon>Siphonostomatoida</taxon>
        <taxon>Caligidae</taxon>
        <taxon>Lepeophtheirus</taxon>
    </lineage>
</organism>
<keyword evidence="2" id="KW-0863">Zinc-finger</keyword>
<dbReference type="OrthoDB" id="2311693at2759"/>
<dbReference type="PANTHER" id="PTHR23110">
    <property type="entry name" value="BTB DOMAIN TRANSCRIPTION FACTOR"/>
    <property type="match status" value="1"/>
</dbReference>
<dbReference type="InterPro" id="IPR011333">
    <property type="entry name" value="SKP1/BTB/POZ_sf"/>
</dbReference>
<protein>
    <submittedName>
        <fullName evidence="5">Broad-complex core protein isoform 6</fullName>
    </submittedName>
</protein>
<sequence>MKNIATMSWSTNKQQQYCLKWNNYVASVTSTFKNILDGEDFVDVSLVASKGHALKAHRVVLAACSVYFREILKGLSLWQHPVIVLKDVPFTDLQGIVEFIYHGEVSVDQDALPSLLKSAEILKVKGLTEEDPPPFRPDEPFESTSQKLSKNRLYISNKHNHIRKNAHPIQIRQSCPEKEENEVDNTICKGKIEPNKNDLGYKCNKSEVIEKEIDDTEDGDIDRLSNPISINIKKLLVFFPFFYKFIIDRSSTPFAYSSLDTDSFSQIINYSKTINSNSLTQKKTCPHCFQQLSWHALSRHVRDMHRNQSNYVSCKFCHKMFRNKNSLGCHMWRFHKDSKDNKDSINSSCLTGTTVTKLASTTFNVKQDEY</sequence>
<dbReference type="Pfam" id="PF00651">
    <property type="entry name" value="BTB"/>
    <property type="match status" value="1"/>
</dbReference>
<evidence type="ECO:0000259" key="3">
    <source>
        <dbReference type="PROSITE" id="PS50097"/>
    </source>
</evidence>
<dbReference type="CDD" id="cd18315">
    <property type="entry name" value="BTB_POZ_BAB-like"/>
    <property type="match status" value="1"/>
</dbReference>
<accession>C1BU70</accession>
<gene>
    <name evidence="5" type="primary">BRC4</name>
</gene>
<dbReference type="GO" id="GO:0008270">
    <property type="term" value="F:zinc ion binding"/>
    <property type="evidence" value="ECO:0007669"/>
    <property type="project" value="UniProtKB-KW"/>
</dbReference>
<dbReference type="PROSITE" id="PS50157">
    <property type="entry name" value="ZINC_FINGER_C2H2_2"/>
    <property type="match status" value="1"/>
</dbReference>
<dbReference type="PROSITE" id="PS50097">
    <property type="entry name" value="BTB"/>
    <property type="match status" value="1"/>
</dbReference>
<dbReference type="Pfam" id="PF05605">
    <property type="entry name" value="zf-Di19"/>
    <property type="match status" value="1"/>
</dbReference>
<dbReference type="Gene3D" id="3.30.710.10">
    <property type="entry name" value="Potassium Channel Kv1.1, Chain A"/>
    <property type="match status" value="1"/>
</dbReference>